<keyword evidence="5" id="KW-0067">ATP-binding</keyword>
<feature type="domain" description="Carbohydrate kinase PfkB" evidence="7">
    <location>
        <begin position="137"/>
        <end position="429"/>
    </location>
</feature>
<proteinExistence type="inferred from homology"/>
<keyword evidence="6" id="KW-0472">Membrane</keyword>
<evidence type="ECO:0000313" key="8">
    <source>
        <dbReference type="EMBL" id="ACS34068.1"/>
    </source>
</evidence>
<dbReference type="PROSITE" id="PS00584">
    <property type="entry name" value="PFKB_KINASES_2"/>
    <property type="match status" value="1"/>
</dbReference>
<dbReference type="InterPro" id="IPR002173">
    <property type="entry name" value="Carboh/pur_kinase_PfkB_CS"/>
</dbReference>
<dbReference type="PANTHER" id="PTHR43085:SF1">
    <property type="entry name" value="PSEUDOURIDINE KINASE-RELATED"/>
    <property type="match status" value="1"/>
</dbReference>
<dbReference type="PATRIC" id="fig|593117.10.peg.1570"/>
<sequence length="452" mass="49914">MGLLVSLTSAVTRLLSVQCQRPAIIPETELPAMISPALKLSSIESTPKFLPALRASYFPSLSFTSRTSKPAFLSSPMRAECFSIKALSRSIERAVGRGSVKVMTAIIGSTLVFQSRKTYITIVRENNQKLLFVVIMMIVSIGEVLIDFIALQEGKLKDVKSFEKHPGGAPANVAVGLSRLGVEGALVSKVGEDPFGDFLLERLHDEGVKTYVSRDAEKHTGVVFVQLIGAKPEFILYDGVAYFNLKPWDVETTPLENAEAVHFGTVLFAREPSRSTLFGILEELKGRVPLSYDVNIRPDLWRGREEEMLRNIERALQLADIVKLGDGELEYLRNNGISLDEFDFKLLAVTSGEKGSELTSGDAKVHIPAYRVEPVDTTGAGDAFTAALLAGLHYSNLLGEDSIDEEHLRKIGRFANLVAAISTTRRGAWSVPKMEEIVQMKEVRELYQRSRR</sequence>
<dbReference type="InterPro" id="IPR050306">
    <property type="entry name" value="PfkB_Carbo_kinase"/>
</dbReference>
<dbReference type="eggNOG" id="arCOG00014">
    <property type="taxonomic scope" value="Archaea"/>
</dbReference>
<evidence type="ECO:0000256" key="4">
    <source>
        <dbReference type="ARBA" id="ARBA00022777"/>
    </source>
</evidence>
<keyword evidence="4 8" id="KW-0418">Kinase</keyword>
<dbReference type="Gene3D" id="3.40.1190.20">
    <property type="match status" value="1"/>
</dbReference>
<dbReference type="CDD" id="cd01167">
    <property type="entry name" value="bac_FRK"/>
    <property type="match status" value="1"/>
</dbReference>
<evidence type="ECO:0000256" key="1">
    <source>
        <dbReference type="ARBA" id="ARBA00010688"/>
    </source>
</evidence>
<evidence type="ECO:0000256" key="3">
    <source>
        <dbReference type="ARBA" id="ARBA00022741"/>
    </source>
</evidence>
<reference evidence="8 9" key="1">
    <citation type="journal article" date="2007" name="Genome Biol.">
        <title>Genome analysis and genome-wide proteomics of Thermococcus gammatolerans, the most radioresistant organism known amongst the Archaea.</title>
        <authorList>
            <person name="Zivanovic Y."/>
            <person name="Armengaud J."/>
            <person name="Lagorce A."/>
            <person name="Leplat C."/>
            <person name="Guerin P."/>
            <person name="Dutertre M."/>
            <person name="Anthouard V."/>
            <person name="Forterre P."/>
            <person name="Wincker P."/>
            <person name="Confalonieri F."/>
        </authorList>
    </citation>
    <scope>NUCLEOTIDE SEQUENCE [LARGE SCALE GENOMIC DNA]</scope>
    <source>
        <strain evidence="9">DSM 15229 / JCM 11827 / EJ3</strain>
    </source>
</reference>
<dbReference type="HOGENOM" id="CLU_027634_6_1_2"/>
<evidence type="ECO:0000256" key="5">
    <source>
        <dbReference type="ARBA" id="ARBA00022840"/>
    </source>
</evidence>
<evidence type="ECO:0000256" key="6">
    <source>
        <dbReference type="SAM" id="Phobius"/>
    </source>
</evidence>
<keyword evidence="2 8" id="KW-0808">Transferase</keyword>
<keyword evidence="3" id="KW-0547">Nucleotide-binding</keyword>
<keyword evidence="9" id="KW-1185">Reference proteome</keyword>
<dbReference type="KEGG" id="tga:TGAM_1566"/>
<dbReference type="SUPFAM" id="SSF53613">
    <property type="entry name" value="Ribokinase-like"/>
    <property type="match status" value="1"/>
</dbReference>
<dbReference type="Proteomes" id="UP000001488">
    <property type="component" value="Chromosome"/>
</dbReference>
<dbReference type="PANTHER" id="PTHR43085">
    <property type="entry name" value="HEXOKINASE FAMILY MEMBER"/>
    <property type="match status" value="1"/>
</dbReference>
<dbReference type="EMBL" id="CP001398">
    <property type="protein sequence ID" value="ACS34068.1"/>
    <property type="molecule type" value="Genomic_DNA"/>
</dbReference>
<dbReference type="GO" id="GO:0008865">
    <property type="term" value="F:fructokinase activity"/>
    <property type="evidence" value="ECO:0007669"/>
    <property type="project" value="UniProtKB-EC"/>
</dbReference>
<dbReference type="PROSITE" id="PS00583">
    <property type="entry name" value="PFKB_KINASES_1"/>
    <property type="match status" value="1"/>
</dbReference>
<keyword evidence="6" id="KW-1133">Transmembrane helix</keyword>
<dbReference type="InterPro" id="IPR029056">
    <property type="entry name" value="Ribokinase-like"/>
</dbReference>
<dbReference type="Pfam" id="PF00294">
    <property type="entry name" value="PfkB"/>
    <property type="match status" value="1"/>
</dbReference>
<feature type="transmembrane region" description="Helical" evidence="6">
    <location>
        <begin position="130"/>
        <end position="151"/>
    </location>
</feature>
<evidence type="ECO:0000256" key="2">
    <source>
        <dbReference type="ARBA" id="ARBA00022679"/>
    </source>
</evidence>
<dbReference type="AlphaFoldDB" id="C5A756"/>
<dbReference type="EC" id="2.7.1.4" evidence="8"/>
<dbReference type="GO" id="GO:0005524">
    <property type="term" value="F:ATP binding"/>
    <property type="evidence" value="ECO:0007669"/>
    <property type="project" value="UniProtKB-KW"/>
</dbReference>
<organism evidence="8 9">
    <name type="scientific">Thermococcus gammatolerans (strain DSM 15229 / JCM 11827 / EJ3)</name>
    <dbReference type="NCBI Taxonomy" id="593117"/>
    <lineage>
        <taxon>Archaea</taxon>
        <taxon>Methanobacteriati</taxon>
        <taxon>Methanobacteriota</taxon>
        <taxon>Thermococci</taxon>
        <taxon>Thermococcales</taxon>
        <taxon>Thermococcaceae</taxon>
        <taxon>Thermococcus</taxon>
    </lineage>
</organism>
<keyword evidence="6" id="KW-0812">Transmembrane</keyword>
<gene>
    <name evidence="8" type="primary">scrK</name>
    <name evidence="8" type="ordered locus">TGAM_1566</name>
</gene>
<evidence type="ECO:0000313" key="9">
    <source>
        <dbReference type="Proteomes" id="UP000001488"/>
    </source>
</evidence>
<dbReference type="InterPro" id="IPR011611">
    <property type="entry name" value="PfkB_dom"/>
</dbReference>
<name>C5A756_THEGJ</name>
<evidence type="ECO:0000259" key="7">
    <source>
        <dbReference type="Pfam" id="PF00294"/>
    </source>
</evidence>
<dbReference type="STRING" id="593117.TGAM_1566"/>
<protein>
    <submittedName>
        <fullName evidence="8">Fructokinase (ScrK)</fullName>
        <ecNumber evidence="8">2.7.1.4</ecNumber>
    </submittedName>
</protein>
<comment type="similarity">
    <text evidence="1">Belongs to the carbohydrate kinase PfkB family.</text>
</comment>
<accession>C5A756</accession>
<dbReference type="PaxDb" id="593117-TGAM_1566"/>